<evidence type="ECO:0000313" key="2">
    <source>
        <dbReference type="EMBL" id="RKH57242.1"/>
    </source>
</evidence>
<dbReference type="SUPFAM" id="SSF56281">
    <property type="entry name" value="Metallo-hydrolase/oxidoreductase"/>
    <property type="match status" value="1"/>
</dbReference>
<evidence type="ECO:0000313" key="3">
    <source>
        <dbReference type="Proteomes" id="UP000272888"/>
    </source>
</evidence>
<gene>
    <name evidence="2" type="ORF">D7V93_18830</name>
</gene>
<dbReference type="AlphaFoldDB" id="A0A3A8PXU5"/>
<name>A0A3A8PXU5_9BACT</name>
<accession>A0A3A8PXU5</accession>
<dbReference type="Gene3D" id="3.60.15.10">
    <property type="entry name" value="Ribonuclease Z/Hydroxyacylglutathione hydrolase-like"/>
    <property type="match status" value="1"/>
</dbReference>
<evidence type="ECO:0000256" key="1">
    <source>
        <dbReference type="SAM" id="SignalP"/>
    </source>
</evidence>
<dbReference type="RefSeq" id="WP_120644728.1">
    <property type="nucleotide sequence ID" value="NZ_RAWB01000187.1"/>
</dbReference>
<reference evidence="3" key="1">
    <citation type="submission" date="2018-09" db="EMBL/GenBank/DDBJ databases">
        <authorList>
            <person name="Livingstone P.G."/>
            <person name="Whitworth D.E."/>
        </authorList>
    </citation>
    <scope>NUCLEOTIDE SEQUENCE [LARGE SCALE GENOMIC DNA]</scope>
    <source>
        <strain evidence="3">CA051B</strain>
    </source>
</reference>
<feature type="chain" id="PRO_5017269669" evidence="1">
    <location>
        <begin position="21"/>
        <end position="506"/>
    </location>
</feature>
<dbReference type="EMBL" id="RAWB01000187">
    <property type="protein sequence ID" value="RKH57242.1"/>
    <property type="molecule type" value="Genomic_DNA"/>
</dbReference>
<keyword evidence="3" id="KW-1185">Reference proteome</keyword>
<feature type="signal peptide" evidence="1">
    <location>
        <begin position="1"/>
        <end position="20"/>
    </location>
</feature>
<comment type="caution">
    <text evidence="2">The sequence shown here is derived from an EMBL/GenBank/DDBJ whole genome shotgun (WGS) entry which is preliminary data.</text>
</comment>
<keyword evidence="2" id="KW-0378">Hydrolase</keyword>
<protein>
    <submittedName>
        <fullName evidence="2">MBL fold metallo-hydrolase</fullName>
    </submittedName>
</protein>
<organism evidence="2 3">
    <name type="scientific">Corallococcus llansteffanensis</name>
    <dbReference type="NCBI Taxonomy" id="2316731"/>
    <lineage>
        <taxon>Bacteria</taxon>
        <taxon>Pseudomonadati</taxon>
        <taxon>Myxococcota</taxon>
        <taxon>Myxococcia</taxon>
        <taxon>Myxococcales</taxon>
        <taxon>Cystobacterineae</taxon>
        <taxon>Myxococcaceae</taxon>
        <taxon>Corallococcus</taxon>
    </lineage>
</organism>
<dbReference type="Proteomes" id="UP000272888">
    <property type="component" value="Unassembled WGS sequence"/>
</dbReference>
<dbReference type="InterPro" id="IPR036866">
    <property type="entry name" value="RibonucZ/Hydroxyglut_hydro"/>
</dbReference>
<proteinExistence type="predicted"/>
<keyword evidence="1" id="KW-0732">Signal</keyword>
<dbReference type="GO" id="GO:0016787">
    <property type="term" value="F:hydrolase activity"/>
    <property type="evidence" value="ECO:0007669"/>
    <property type="project" value="UniProtKB-KW"/>
</dbReference>
<sequence length="506" mass="55755">MRSVLPPIVAVLLLTFSASASEDPGRARVRAAAEAMGGEARLRALSSLRIQGVGHWNLQEQGERPAPPYRVMYEQFDELSDLRRGHLRQKNEARGAVLPDWKSLTMLLSQGVVAVEYEGKLRPAGAAQFQDLRERLDLAPEHVLLAALDAADLKAQADTVLQEVPHHVVTFSVHGASVRLFLNARTALPTRVETVDAHPEDPFWSIWGDVRTGLSFQAWSLEPGGLRYPRQWDWERQGQTYHSLTLTAVTVDPPFTDADFAVPEDVKQGFEARRARKLEDAPVTRPDAPPVELAPGVVQLTGPGSVVLVAQDDGVVVLEAPLAAGYSGRVLEEAAKRFPSLKVKAVVSTSDAWPHIGGLREYVARGIPVYVLDVNRALVEELVRAPRTRLPDALALKPRAAKLTGVGQRQVLGMGKKRLELIPARTETGERRLFVWLPEERLLYTSDQVKSQLDGAFINVQQVDESVEVTRREKLEVTRVFGMGLKPTEFGALTTAVDRARAPVAR</sequence>